<protein>
    <submittedName>
        <fullName evidence="2">Uncharacterized protein</fullName>
    </submittedName>
</protein>
<accession>A0ABP0V3A2</accession>
<reference evidence="2" key="1">
    <citation type="submission" date="2024-02" db="EMBL/GenBank/DDBJ databases">
        <authorList>
            <consortium name="ELIXIR-Norway"/>
            <consortium name="Elixir Norway"/>
        </authorList>
    </citation>
    <scope>NUCLEOTIDE SEQUENCE</scope>
</reference>
<organism evidence="2 3">
    <name type="scientific">Sphagnum troendelagicum</name>
    <dbReference type="NCBI Taxonomy" id="128251"/>
    <lineage>
        <taxon>Eukaryota</taxon>
        <taxon>Viridiplantae</taxon>
        <taxon>Streptophyta</taxon>
        <taxon>Embryophyta</taxon>
        <taxon>Bryophyta</taxon>
        <taxon>Sphagnophytina</taxon>
        <taxon>Sphagnopsida</taxon>
        <taxon>Sphagnales</taxon>
        <taxon>Sphagnaceae</taxon>
        <taxon>Sphagnum</taxon>
    </lineage>
</organism>
<feature type="chain" id="PRO_5045713300" evidence="1">
    <location>
        <begin position="22"/>
        <end position="69"/>
    </location>
</feature>
<keyword evidence="1" id="KW-0732">Signal</keyword>
<evidence type="ECO:0000313" key="2">
    <source>
        <dbReference type="EMBL" id="CAK9236430.1"/>
    </source>
</evidence>
<gene>
    <name evidence="2" type="ORF">CSSPTR1EN2_LOCUS22888</name>
</gene>
<sequence>MCTMCAIAAMIFSCNRRAMWAMCAKGTQYCDQAGMFDAPITFSMSITGPNQIVFKFQVPRIAQHLCRPV</sequence>
<feature type="signal peptide" evidence="1">
    <location>
        <begin position="1"/>
        <end position="21"/>
    </location>
</feature>
<proteinExistence type="predicted"/>
<name>A0ABP0V3A2_9BRYO</name>
<dbReference type="Proteomes" id="UP001497512">
    <property type="component" value="Chromosome 9"/>
</dbReference>
<evidence type="ECO:0000313" key="3">
    <source>
        <dbReference type="Proteomes" id="UP001497512"/>
    </source>
</evidence>
<keyword evidence="3" id="KW-1185">Reference proteome</keyword>
<dbReference type="EMBL" id="OZ019901">
    <property type="protein sequence ID" value="CAK9236430.1"/>
    <property type="molecule type" value="Genomic_DNA"/>
</dbReference>
<evidence type="ECO:0000256" key="1">
    <source>
        <dbReference type="SAM" id="SignalP"/>
    </source>
</evidence>